<keyword evidence="1" id="KW-0677">Repeat</keyword>
<dbReference type="Pfam" id="PF12796">
    <property type="entry name" value="Ank_2"/>
    <property type="match status" value="1"/>
</dbReference>
<feature type="repeat" description="ANK" evidence="3">
    <location>
        <begin position="91"/>
        <end position="123"/>
    </location>
</feature>
<evidence type="ECO:0000256" key="2">
    <source>
        <dbReference type="ARBA" id="ARBA00023043"/>
    </source>
</evidence>
<protein>
    <submittedName>
        <fullName evidence="4">Uncharacterized protein</fullName>
    </submittedName>
</protein>
<dbReference type="PANTHER" id="PTHR24198:SF165">
    <property type="entry name" value="ANKYRIN REPEAT-CONTAINING PROTEIN-RELATED"/>
    <property type="match status" value="1"/>
</dbReference>
<evidence type="ECO:0000256" key="3">
    <source>
        <dbReference type="PROSITE-ProRule" id="PRU00023"/>
    </source>
</evidence>
<dbReference type="Proteomes" id="UP001162164">
    <property type="component" value="Unassembled WGS sequence"/>
</dbReference>
<name>A0ABQ9JIZ1_9CUCU</name>
<reference evidence="4" key="1">
    <citation type="journal article" date="2023" name="Insect Mol. Biol.">
        <title>Genome sequencing provides insights into the evolution of gene families encoding plant cell wall-degrading enzymes in longhorned beetles.</title>
        <authorList>
            <person name="Shin N.R."/>
            <person name="Okamura Y."/>
            <person name="Kirsch R."/>
            <person name="Pauchet Y."/>
        </authorList>
    </citation>
    <scope>NUCLEOTIDE SEQUENCE</scope>
    <source>
        <strain evidence="4">MMC_N1</strain>
    </source>
</reference>
<dbReference type="InterPro" id="IPR036770">
    <property type="entry name" value="Ankyrin_rpt-contain_sf"/>
</dbReference>
<sequence>MAHVYARPHHMLQTEEEVLGIVEDDPSTSTREIARQLYPASDWTYFKAATADDGPYSLAMHMSRAVKLGKTSIIRKIAHVRPHLLETENKENKTPLIQAVESGDPQIVQLLIILGANINNPLQYNKRTALMVAVYRNRLQIASTLIEKGADIHATDVNGLNVLHYAVDSNHIDNVKFALQAGICVNSRDNQGWTPLVRAGMS</sequence>
<dbReference type="InterPro" id="IPR002110">
    <property type="entry name" value="Ankyrin_rpt"/>
</dbReference>
<dbReference type="PANTHER" id="PTHR24198">
    <property type="entry name" value="ANKYRIN REPEAT AND PROTEIN KINASE DOMAIN-CONTAINING PROTEIN"/>
    <property type="match status" value="1"/>
</dbReference>
<evidence type="ECO:0000256" key="1">
    <source>
        <dbReference type="ARBA" id="ARBA00022737"/>
    </source>
</evidence>
<evidence type="ECO:0000313" key="4">
    <source>
        <dbReference type="EMBL" id="KAJ8978030.1"/>
    </source>
</evidence>
<dbReference type="Gene3D" id="1.25.40.20">
    <property type="entry name" value="Ankyrin repeat-containing domain"/>
    <property type="match status" value="2"/>
</dbReference>
<accession>A0ABQ9JIZ1</accession>
<dbReference type="Pfam" id="PF13637">
    <property type="entry name" value="Ank_4"/>
    <property type="match status" value="1"/>
</dbReference>
<feature type="repeat" description="ANK" evidence="3">
    <location>
        <begin position="158"/>
        <end position="190"/>
    </location>
</feature>
<feature type="repeat" description="ANK" evidence="3">
    <location>
        <begin position="125"/>
        <end position="157"/>
    </location>
</feature>
<comment type="caution">
    <text evidence="4">The sequence shown here is derived from an EMBL/GenBank/DDBJ whole genome shotgun (WGS) entry which is preliminary data.</text>
</comment>
<gene>
    <name evidence="4" type="ORF">NQ317_013558</name>
</gene>
<evidence type="ECO:0000313" key="5">
    <source>
        <dbReference type="Proteomes" id="UP001162164"/>
    </source>
</evidence>
<dbReference type="SUPFAM" id="SSF48403">
    <property type="entry name" value="Ankyrin repeat"/>
    <property type="match status" value="1"/>
</dbReference>
<keyword evidence="2 3" id="KW-0040">ANK repeat</keyword>
<keyword evidence="5" id="KW-1185">Reference proteome</keyword>
<dbReference type="EMBL" id="JAPWTJ010000482">
    <property type="protein sequence ID" value="KAJ8978030.1"/>
    <property type="molecule type" value="Genomic_DNA"/>
</dbReference>
<dbReference type="PROSITE" id="PS50088">
    <property type="entry name" value="ANK_REPEAT"/>
    <property type="match status" value="3"/>
</dbReference>
<dbReference type="SMART" id="SM00248">
    <property type="entry name" value="ANK"/>
    <property type="match status" value="3"/>
</dbReference>
<dbReference type="PROSITE" id="PS50297">
    <property type="entry name" value="ANK_REP_REGION"/>
    <property type="match status" value="3"/>
</dbReference>
<proteinExistence type="predicted"/>
<organism evidence="4 5">
    <name type="scientific">Molorchus minor</name>
    <dbReference type="NCBI Taxonomy" id="1323400"/>
    <lineage>
        <taxon>Eukaryota</taxon>
        <taxon>Metazoa</taxon>
        <taxon>Ecdysozoa</taxon>
        <taxon>Arthropoda</taxon>
        <taxon>Hexapoda</taxon>
        <taxon>Insecta</taxon>
        <taxon>Pterygota</taxon>
        <taxon>Neoptera</taxon>
        <taxon>Endopterygota</taxon>
        <taxon>Coleoptera</taxon>
        <taxon>Polyphaga</taxon>
        <taxon>Cucujiformia</taxon>
        <taxon>Chrysomeloidea</taxon>
        <taxon>Cerambycidae</taxon>
        <taxon>Lamiinae</taxon>
        <taxon>Monochamini</taxon>
        <taxon>Molorchus</taxon>
    </lineage>
</organism>